<dbReference type="GO" id="GO:0015937">
    <property type="term" value="P:coenzyme A biosynthetic process"/>
    <property type="evidence" value="ECO:0007669"/>
    <property type="project" value="InterPro"/>
</dbReference>
<dbReference type="GO" id="GO:0005829">
    <property type="term" value="C:cytosol"/>
    <property type="evidence" value="ECO:0007669"/>
    <property type="project" value="TreeGrafter"/>
</dbReference>
<evidence type="ECO:0000313" key="2">
    <source>
        <dbReference type="Proteomes" id="UP001054252"/>
    </source>
</evidence>
<dbReference type="SUPFAM" id="SSF53067">
    <property type="entry name" value="Actin-like ATPase domain"/>
    <property type="match status" value="1"/>
</dbReference>
<dbReference type="GO" id="GO:0005524">
    <property type="term" value="F:ATP binding"/>
    <property type="evidence" value="ECO:0007669"/>
    <property type="project" value="InterPro"/>
</dbReference>
<dbReference type="GO" id="GO:0005634">
    <property type="term" value="C:nucleus"/>
    <property type="evidence" value="ECO:0007669"/>
    <property type="project" value="TreeGrafter"/>
</dbReference>
<reference evidence="1 2" key="1">
    <citation type="journal article" date="2021" name="Commun. Biol.">
        <title>The genome of Shorea leprosula (Dipterocarpaceae) highlights the ecological relevance of drought in aseasonal tropical rainforests.</title>
        <authorList>
            <person name="Ng K.K.S."/>
            <person name="Kobayashi M.J."/>
            <person name="Fawcett J.A."/>
            <person name="Hatakeyama M."/>
            <person name="Paape T."/>
            <person name="Ng C.H."/>
            <person name="Ang C.C."/>
            <person name="Tnah L.H."/>
            <person name="Lee C.T."/>
            <person name="Nishiyama T."/>
            <person name="Sese J."/>
            <person name="O'Brien M.J."/>
            <person name="Copetti D."/>
            <person name="Mohd Noor M.I."/>
            <person name="Ong R.C."/>
            <person name="Putra M."/>
            <person name="Sireger I.Z."/>
            <person name="Indrioko S."/>
            <person name="Kosugi Y."/>
            <person name="Izuno A."/>
            <person name="Isagi Y."/>
            <person name="Lee S.L."/>
            <person name="Shimizu K.K."/>
        </authorList>
    </citation>
    <scope>NUCLEOTIDE SEQUENCE [LARGE SCALE GENOMIC DNA]</scope>
    <source>
        <strain evidence="1">214</strain>
    </source>
</reference>
<organism evidence="1 2">
    <name type="scientific">Rubroshorea leprosula</name>
    <dbReference type="NCBI Taxonomy" id="152421"/>
    <lineage>
        <taxon>Eukaryota</taxon>
        <taxon>Viridiplantae</taxon>
        <taxon>Streptophyta</taxon>
        <taxon>Embryophyta</taxon>
        <taxon>Tracheophyta</taxon>
        <taxon>Spermatophyta</taxon>
        <taxon>Magnoliopsida</taxon>
        <taxon>eudicotyledons</taxon>
        <taxon>Gunneridae</taxon>
        <taxon>Pentapetalae</taxon>
        <taxon>rosids</taxon>
        <taxon>malvids</taxon>
        <taxon>Malvales</taxon>
        <taxon>Dipterocarpaceae</taxon>
        <taxon>Rubroshorea</taxon>
    </lineage>
</organism>
<dbReference type="InterPro" id="IPR004567">
    <property type="entry name" value="Type_II_PanK"/>
</dbReference>
<comment type="caution">
    <text evidence="1">The sequence shown here is derived from an EMBL/GenBank/DDBJ whole genome shotgun (WGS) entry which is preliminary data.</text>
</comment>
<dbReference type="GO" id="GO:0004594">
    <property type="term" value="F:pantothenate kinase activity"/>
    <property type="evidence" value="ECO:0007669"/>
    <property type="project" value="TreeGrafter"/>
</dbReference>
<gene>
    <name evidence="1" type="ORF">SLEP1_g32711</name>
</gene>
<dbReference type="EMBL" id="BPVZ01000061">
    <property type="protein sequence ID" value="GKV22897.1"/>
    <property type="molecule type" value="Genomic_DNA"/>
</dbReference>
<accession>A0AAV5KE71</accession>
<dbReference type="PANTHER" id="PTHR12280:SF34">
    <property type="entry name" value="PANTOTHENATE KINASE 1"/>
    <property type="match status" value="1"/>
</dbReference>
<evidence type="ECO:0000313" key="1">
    <source>
        <dbReference type="EMBL" id="GKV22897.1"/>
    </source>
</evidence>
<proteinExistence type="predicted"/>
<dbReference type="Gene3D" id="6.10.10.60">
    <property type="match status" value="1"/>
</dbReference>
<dbReference type="InterPro" id="IPR043129">
    <property type="entry name" value="ATPase_NBD"/>
</dbReference>
<dbReference type="Proteomes" id="UP001054252">
    <property type="component" value="Unassembled WGS sequence"/>
</dbReference>
<dbReference type="Pfam" id="PF03630">
    <property type="entry name" value="Fumble"/>
    <property type="match status" value="1"/>
</dbReference>
<dbReference type="PANTHER" id="PTHR12280">
    <property type="entry name" value="PANTOTHENATE KINASE"/>
    <property type="match status" value="1"/>
</dbReference>
<dbReference type="Gene3D" id="3.30.420.510">
    <property type="match status" value="1"/>
</dbReference>
<keyword evidence="2" id="KW-1185">Reference proteome</keyword>
<dbReference type="FunFam" id="3.30.420.510:FF:000003">
    <property type="entry name" value="Pantothenate kinase 2"/>
    <property type="match status" value="1"/>
</dbReference>
<protein>
    <recommendedName>
        <fullName evidence="3">Pantothenate kinase</fullName>
    </recommendedName>
</protein>
<dbReference type="FunFam" id="3.30.420.40:FF:000442">
    <property type="entry name" value="Pantothenate kinase 1"/>
    <property type="match status" value="1"/>
</dbReference>
<evidence type="ECO:0008006" key="3">
    <source>
        <dbReference type="Google" id="ProtNLM"/>
    </source>
</evidence>
<dbReference type="AlphaFoldDB" id="A0AAV5KE71"/>
<name>A0AAV5KE71_9ROSI</name>
<sequence>MCRTEDGLGAVQLHIYIRLCYRTPDSNPHFHSQIRGRMDSAEVPKEEILQPSHLALDIGGSLIKLVYFSRNNNRLTDKEHKTLGEGPGVSSGDGSYTVLKGKLHFAKFETSKINDCLEFIRCNRLHLGGFCEHEVPRDKIFVKATGGGAYKFADLFNEELGISLDKEDEMDCLVSGANFLLKAVQQEAFTYLHGHKEFVQIDHNDLYPYLLVNIGSGVSMIKVDGDGKFERISGTNLGGGTFWGLGRLLTKCKSFDELLELSHQGNNRVIDMLVGDIYGGMDYSKV</sequence>